<evidence type="ECO:0000313" key="3">
    <source>
        <dbReference type="Proteomes" id="UP000823921"/>
    </source>
</evidence>
<gene>
    <name evidence="2" type="ORF">H9712_04105</name>
</gene>
<sequence length="231" mass="25651">MESAYQIFAAEITAKGKGYLVIQHCRTGELDELLCRGRQELLSLGATELLVTSRDPGAPLEEGWQGDCRLEFVRDLLELQRDLSQLPGQPQRLSLEPLTRERGGAWLALHNGCFFEMPNSATYGPRDLDRALEEGHRCGFAVVNGVRVGVYELDLTQEVPEIEGIALQKDVRGQGLGRELLWGTMALLAEAGADRCKLLVASDNESAFSLYRRTGFKAAGIKSKWFRMLPN</sequence>
<dbReference type="InterPro" id="IPR016181">
    <property type="entry name" value="Acyl_CoA_acyltransferase"/>
</dbReference>
<dbReference type="EC" id="2.3.1.-" evidence="2"/>
<evidence type="ECO:0000259" key="1">
    <source>
        <dbReference type="PROSITE" id="PS51186"/>
    </source>
</evidence>
<feature type="domain" description="N-acetyltransferase" evidence="1">
    <location>
        <begin position="93"/>
        <end position="231"/>
    </location>
</feature>
<dbReference type="Proteomes" id="UP000823921">
    <property type="component" value="Unassembled WGS sequence"/>
</dbReference>
<proteinExistence type="predicted"/>
<dbReference type="InterPro" id="IPR000182">
    <property type="entry name" value="GNAT_dom"/>
</dbReference>
<name>A0A9D2ML44_9FIRM</name>
<dbReference type="Pfam" id="PF00583">
    <property type="entry name" value="Acetyltransf_1"/>
    <property type="match status" value="1"/>
</dbReference>
<dbReference type="PROSITE" id="PS51186">
    <property type="entry name" value="GNAT"/>
    <property type="match status" value="1"/>
</dbReference>
<evidence type="ECO:0000313" key="2">
    <source>
        <dbReference type="EMBL" id="HJB80142.1"/>
    </source>
</evidence>
<organism evidence="2 3">
    <name type="scientific">Candidatus Flavonifractor intestinigallinarum</name>
    <dbReference type="NCBI Taxonomy" id="2838586"/>
    <lineage>
        <taxon>Bacteria</taxon>
        <taxon>Bacillati</taxon>
        <taxon>Bacillota</taxon>
        <taxon>Clostridia</taxon>
        <taxon>Eubacteriales</taxon>
        <taxon>Oscillospiraceae</taxon>
        <taxon>Flavonifractor</taxon>
    </lineage>
</organism>
<dbReference type="Gene3D" id="3.40.630.30">
    <property type="match status" value="1"/>
</dbReference>
<keyword evidence="2" id="KW-0012">Acyltransferase</keyword>
<dbReference type="AlphaFoldDB" id="A0A9D2ML44"/>
<dbReference type="EMBL" id="DWXO01000042">
    <property type="protein sequence ID" value="HJB80142.1"/>
    <property type="molecule type" value="Genomic_DNA"/>
</dbReference>
<accession>A0A9D2ML44</accession>
<dbReference type="CDD" id="cd04301">
    <property type="entry name" value="NAT_SF"/>
    <property type="match status" value="1"/>
</dbReference>
<comment type="caution">
    <text evidence="2">The sequence shown here is derived from an EMBL/GenBank/DDBJ whole genome shotgun (WGS) entry which is preliminary data.</text>
</comment>
<dbReference type="GO" id="GO:0016747">
    <property type="term" value="F:acyltransferase activity, transferring groups other than amino-acyl groups"/>
    <property type="evidence" value="ECO:0007669"/>
    <property type="project" value="InterPro"/>
</dbReference>
<reference evidence="2" key="1">
    <citation type="journal article" date="2021" name="PeerJ">
        <title>Extensive microbial diversity within the chicken gut microbiome revealed by metagenomics and culture.</title>
        <authorList>
            <person name="Gilroy R."/>
            <person name="Ravi A."/>
            <person name="Getino M."/>
            <person name="Pursley I."/>
            <person name="Horton D.L."/>
            <person name="Alikhan N.F."/>
            <person name="Baker D."/>
            <person name="Gharbi K."/>
            <person name="Hall N."/>
            <person name="Watson M."/>
            <person name="Adriaenssens E.M."/>
            <person name="Foster-Nyarko E."/>
            <person name="Jarju S."/>
            <person name="Secka A."/>
            <person name="Antonio M."/>
            <person name="Oren A."/>
            <person name="Chaudhuri R.R."/>
            <person name="La Ragione R."/>
            <person name="Hildebrand F."/>
            <person name="Pallen M.J."/>
        </authorList>
    </citation>
    <scope>NUCLEOTIDE SEQUENCE</scope>
    <source>
        <strain evidence="2">CHK192-8294</strain>
    </source>
</reference>
<protein>
    <submittedName>
        <fullName evidence="2">GNAT family N-acetyltransferase</fullName>
        <ecNumber evidence="2">2.3.1.-</ecNumber>
    </submittedName>
</protein>
<reference evidence="2" key="2">
    <citation type="submission" date="2021-04" db="EMBL/GenBank/DDBJ databases">
        <authorList>
            <person name="Gilroy R."/>
        </authorList>
    </citation>
    <scope>NUCLEOTIDE SEQUENCE</scope>
    <source>
        <strain evidence="2">CHK192-8294</strain>
    </source>
</reference>
<dbReference type="SUPFAM" id="SSF55729">
    <property type="entry name" value="Acyl-CoA N-acyltransferases (Nat)"/>
    <property type="match status" value="1"/>
</dbReference>
<keyword evidence="2" id="KW-0808">Transferase</keyword>